<feature type="compositionally biased region" description="Basic residues" evidence="1">
    <location>
        <begin position="1"/>
        <end position="11"/>
    </location>
</feature>
<gene>
    <name evidence="3" type="ORF">NBG84_00865</name>
</gene>
<dbReference type="GO" id="GO:0008168">
    <property type="term" value="F:methyltransferase activity"/>
    <property type="evidence" value="ECO:0007669"/>
    <property type="project" value="UniProtKB-KW"/>
</dbReference>
<protein>
    <submittedName>
        <fullName evidence="3">Methyltransferase domain-containing protein</fullName>
    </submittedName>
</protein>
<dbReference type="PANTHER" id="PTHR43861:SF1">
    <property type="entry name" value="TRANS-ACONITATE 2-METHYLTRANSFERASE"/>
    <property type="match status" value="1"/>
</dbReference>
<dbReference type="GO" id="GO:0032259">
    <property type="term" value="P:methylation"/>
    <property type="evidence" value="ECO:0007669"/>
    <property type="project" value="UniProtKB-KW"/>
</dbReference>
<feature type="region of interest" description="Disordered" evidence="1">
    <location>
        <begin position="1"/>
        <end position="20"/>
    </location>
</feature>
<organism evidence="3 4">
    <name type="scientific">Streptomyces albipurpureus</name>
    <dbReference type="NCBI Taxonomy" id="2897419"/>
    <lineage>
        <taxon>Bacteria</taxon>
        <taxon>Bacillati</taxon>
        <taxon>Actinomycetota</taxon>
        <taxon>Actinomycetes</taxon>
        <taxon>Kitasatosporales</taxon>
        <taxon>Streptomycetaceae</taxon>
        <taxon>Streptomyces</taxon>
    </lineage>
</organism>
<dbReference type="PANTHER" id="PTHR43861">
    <property type="entry name" value="TRANS-ACONITATE 2-METHYLTRANSFERASE-RELATED"/>
    <property type="match status" value="1"/>
</dbReference>
<dbReference type="Gene3D" id="3.40.50.150">
    <property type="entry name" value="Vaccinia Virus protein VP39"/>
    <property type="match status" value="1"/>
</dbReference>
<dbReference type="RefSeq" id="WP_250917236.1">
    <property type="nucleotide sequence ID" value="NZ_JAMQAW010000001.1"/>
</dbReference>
<reference evidence="3" key="1">
    <citation type="submission" date="2022-06" db="EMBL/GenBank/DDBJ databases">
        <title>Genome public.</title>
        <authorList>
            <person name="Sun Q."/>
        </authorList>
    </citation>
    <scope>NUCLEOTIDE SEQUENCE</scope>
    <source>
        <strain evidence="3">CWNU-1</strain>
    </source>
</reference>
<comment type="caution">
    <text evidence="3">The sequence shown here is derived from an EMBL/GenBank/DDBJ whole genome shotgun (WGS) entry which is preliminary data.</text>
</comment>
<sequence length="283" mass="30600">MAQKHTHHHHDHHEGGHHGEAGLADVLDLDAEVLGSYLDEVIEWVAGYAPAAPRTIADVGAGTGTGLLALARRFQQADLVAIDQSPLLLERLGAKALQQGLTERLRIVETDLDAASPPIGTADLAWAASSLHHVKDPDRLLGDLHEALTPGGLLVVIEMDALPRFLPDDLGIGRPGLETRCHDAAAQERWNAHPNWGPYLERAGFEVVQERSFPIAVSPAPPSAGRYAHTMLSAMRFGVGDRLAADDLHALDRLLADDSAESLLRRTDLTVRGSRTAWAARRH</sequence>
<evidence type="ECO:0000256" key="1">
    <source>
        <dbReference type="SAM" id="MobiDB-lite"/>
    </source>
</evidence>
<feature type="domain" description="Methyltransferase type 12" evidence="2">
    <location>
        <begin position="58"/>
        <end position="154"/>
    </location>
</feature>
<dbReference type="InterPro" id="IPR013217">
    <property type="entry name" value="Methyltransf_12"/>
</dbReference>
<name>A0ABT0UHT4_9ACTN</name>
<evidence type="ECO:0000313" key="3">
    <source>
        <dbReference type="EMBL" id="MCM2386876.1"/>
    </source>
</evidence>
<proteinExistence type="predicted"/>
<keyword evidence="3" id="KW-0489">Methyltransferase</keyword>
<evidence type="ECO:0000313" key="4">
    <source>
        <dbReference type="Proteomes" id="UP001431429"/>
    </source>
</evidence>
<evidence type="ECO:0000259" key="2">
    <source>
        <dbReference type="Pfam" id="PF08242"/>
    </source>
</evidence>
<dbReference type="Pfam" id="PF08242">
    <property type="entry name" value="Methyltransf_12"/>
    <property type="match status" value="1"/>
</dbReference>
<accession>A0ABT0UHT4</accession>
<keyword evidence="3" id="KW-0808">Transferase</keyword>
<dbReference type="Proteomes" id="UP001431429">
    <property type="component" value="Unassembled WGS sequence"/>
</dbReference>
<dbReference type="CDD" id="cd02440">
    <property type="entry name" value="AdoMet_MTases"/>
    <property type="match status" value="1"/>
</dbReference>
<dbReference type="InterPro" id="IPR029063">
    <property type="entry name" value="SAM-dependent_MTases_sf"/>
</dbReference>
<dbReference type="SUPFAM" id="SSF53335">
    <property type="entry name" value="S-adenosyl-L-methionine-dependent methyltransferases"/>
    <property type="match status" value="1"/>
</dbReference>
<dbReference type="EMBL" id="JAMQAW010000001">
    <property type="protein sequence ID" value="MCM2386876.1"/>
    <property type="molecule type" value="Genomic_DNA"/>
</dbReference>
<keyword evidence="4" id="KW-1185">Reference proteome</keyword>